<dbReference type="InterPro" id="IPR038765">
    <property type="entry name" value="Papain-like_cys_pep_sf"/>
</dbReference>
<dbReference type="SMART" id="SM00848">
    <property type="entry name" value="Inhibitor_I29"/>
    <property type="match status" value="1"/>
</dbReference>
<comment type="caution">
    <text evidence="2">The sequence shown here is derived from an EMBL/GenBank/DDBJ whole genome shotgun (WGS) entry which is preliminary data.</text>
</comment>
<protein>
    <recommendedName>
        <fullName evidence="1">Cathepsin propeptide inhibitor domain-containing protein</fullName>
    </recommendedName>
</protein>
<feature type="domain" description="Cathepsin propeptide inhibitor" evidence="1">
    <location>
        <begin position="9"/>
        <end position="68"/>
    </location>
</feature>
<proteinExistence type="predicted"/>
<dbReference type="Proteomes" id="UP001200034">
    <property type="component" value="Unassembled WGS sequence"/>
</dbReference>
<dbReference type="EMBL" id="JAJJHW010000681">
    <property type="protein sequence ID" value="KAH8384540.1"/>
    <property type="molecule type" value="Genomic_DNA"/>
</dbReference>
<name>A0AAD4K9G7_9MUSC</name>
<reference evidence="2" key="1">
    <citation type="journal article" date="2021" name="Mol. Ecol. Resour.">
        <title>Phylogenomic analyses of the genus Drosophila reveals genomic signals of climate adaptation.</title>
        <authorList>
            <person name="Li F."/>
            <person name="Rane R.V."/>
            <person name="Luria V."/>
            <person name="Xiong Z."/>
            <person name="Chen J."/>
            <person name="Li Z."/>
            <person name="Catullo R.A."/>
            <person name="Griffin P.C."/>
            <person name="Schiffer M."/>
            <person name="Pearce S."/>
            <person name="Lee S.F."/>
            <person name="McElroy K."/>
            <person name="Stocker A."/>
            <person name="Shirriffs J."/>
            <person name="Cockerell F."/>
            <person name="Coppin C."/>
            <person name="Sgro C.M."/>
            <person name="Karger A."/>
            <person name="Cain J.W."/>
            <person name="Weber J.A."/>
            <person name="Santpere G."/>
            <person name="Kirschner M.W."/>
            <person name="Hoffmann A.A."/>
            <person name="Oakeshott J.G."/>
            <person name="Zhang G."/>
        </authorList>
    </citation>
    <scope>NUCLEOTIDE SEQUENCE</scope>
    <source>
        <strain evidence="2">BGI-SZ-2011g</strain>
    </source>
</reference>
<accession>A0AAD4K9G7</accession>
<keyword evidence="3" id="KW-1185">Reference proteome</keyword>
<sequence length="78" mass="9203">MSLVSDDEWAEYKVKFNKNYDGEEDLKRRQIFEKSKAKIEAHNKKFENGEVTWKMGINHLADLTEDEFASYCGSRKPQ</sequence>
<dbReference type="AlphaFoldDB" id="A0AAD4K9G7"/>
<dbReference type="SUPFAM" id="SSF54001">
    <property type="entry name" value="Cysteine proteinases"/>
    <property type="match status" value="1"/>
</dbReference>
<dbReference type="InterPro" id="IPR013201">
    <property type="entry name" value="Prot_inhib_I29"/>
</dbReference>
<evidence type="ECO:0000313" key="3">
    <source>
        <dbReference type="Proteomes" id="UP001200034"/>
    </source>
</evidence>
<organism evidence="2 3">
    <name type="scientific">Drosophila rubida</name>
    <dbReference type="NCBI Taxonomy" id="30044"/>
    <lineage>
        <taxon>Eukaryota</taxon>
        <taxon>Metazoa</taxon>
        <taxon>Ecdysozoa</taxon>
        <taxon>Arthropoda</taxon>
        <taxon>Hexapoda</taxon>
        <taxon>Insecta</taxon>
        <taxon>Pterygota</taxon>
        <taxon>Neoptera</taxon>
        <taxon>Endopterygota</taxon>
        <taxon>Diptera</taxon>
        <taxon>Brachycera</taxon>
        <taxon>Muscomorpha</taxon>
        <taxon>Ephydroidea</taxon>
        <taxon>Drosophilidae</taxon>
        <taxon>Drosophila</taxon>
    </lineage>
</organism>
<evidence type="ECO:0000313" key="2">
    <source>
        <dbReference type="EMBL" id="KAH8384540.1"/>
    </source>
</evidence>
<gene>
    <name evidence="2" type="ORF">KR093_000202</name>
</gene>
<dbReference type="Gene3D" id="1.10.287.2250">
    <property type="match status" value="1"/>
</dbReference>
<evidence type="ECO:0000259" key="1">
    <source>
        <dbReference type="SMART" id="SM00848"/>
    </source>
</evidence>
<dbReference type="FunFam" id="1.10.287.2250:FF:000003">
    <property type="entry name" value="Cathepsin L"/>
    <property type="match status" value="1"/>
</dbReference>
<dbReference type="Pfam" id="PF08246">
    <property type="entry name" value="Inhibitor_I29"/>
    <property type="match status" value="1"/>
</dbReference>